<dbReference type="AlphaFoldDB" id="A0A835QD09"/>
<sequence length="136" mass="15782">MAVSAVNYEELAWDLEHASPLDVMDKALEMFWAILRLPSDISRSTLMNVNFSSKVSIYSYKTTNHFCGWREEGWGMVVTEINDNLTKERRQRSHNMKAIKGEEREIMTRPPSALATTKMRMSLISKQNNVQRLQRS</sequence>
<evidence type="ECO:0000313" key="2">
    <source>
        <dbReference type="Proteomes" id="UP000636800"/>
    </source>
</evidence>
<protein>
    <submittedName>
        <fullName evidence="1">Uncharacterized protein</fullName>
    </submittedName>
</protein>
<keyword evidence="2" id="KW-1185">Reference proteome</keyword>
<name>A0A835QD09_VANPL</name>
<comment type="caution">
    <text evidence="1">The sequence shown here is derived from an EMBL/GenBank/DDBJ whole genome shotgun (WGS) entry which is preliminary data.</text>
</comment>
<dbReference type="EMBL" id="JADCNL010000008">
    <property type="protein sequence ID" value="KAG0470885.1"/>
    <property type="molecule type" value="Genomic_DNA"/>
</dbReference>
<organism evidence="1 2">
    <name type="scientific">Vanilla planifolia</name>
    <name type="common">Vanilla</name>
    <dbReference type="NCBI Taxonomy" id="51239"/>
    <lineage>
        <taxon>Eukaryota</taxon>
        <taxon>Viridiplantae</taxon>
        <taxon>Streptophyta</taxon>
        <taxon>Embryophyta</taxon>
        <taxon>Tracheophyta</taxon>
        <taxon>Spermatophyta</taxon>
        <taxon>Magnoliopsida</taxon>
        <taxon>Liliopsida</taxon>
        <taxon>Asparagales</taxon>
        <taxon>Orchidaceae</taxon>
        <taxon>Vanilloideae</taxon>
        <taxon>Vanilleae</taxon>
        <taxon>Vanilla</taxon>
    </lineage>
</organism>
<proteinExistence type="predicted"/>
<evidence type="ECO:0000313" key="1">
    <source>
        <dbReference type="EMBL" id="KAG0470885.1"/>
    </source>
</evidence>
<accession>A0A835QD09</accession>
<reference evidence="1 2" key="1">
    <citation type="journal article" date="2020" name="Nat. Food">
        <title>A phased Vanilla planifolia genome enables genetic improvement of flavour and production.</title>
        <authorList>
            <person name="Hasing T."/>
            <person name="Tang H."/>
            <person name="Brym M."/>
            <person name="Khazi F."/>
            <person name="Huang T."/>
            <person name="Chambers A.H."/>
        </authorList>
    </citation>
    <scope>NUCLEOTIDE SEQUENCE [LARGE SCALE GENOMIC DNA]</scope>
    <source>
        <tissue evidence="1">Leaf</tissue>
    </source>
</reference>
<gene>
    <name evidence="1" type="ORF">HPP92_017585</name>
</gene>
<dbReference type="Proteomes" id="UP000636800">
    <property type="component" value="Unassembled WGS sequence"/>
</dbReference>